<accession>A0A0B7BXM5</accession>
<feature type="region of interest" description="Disordered" evidence="1">
    <location>
        <begin position="1"/>
        <end position="37"/>
    </location>
</feature>
<evidence type="ECO:0000256" key="1">
    <source>
        <dbReference type="SAM" id="MobiDB-lite"/>
    </source>
</evidence>
<gene>
    <name evidence="2" type="primary">ORF216714</name>
</gene>
<reference evidence="2" key="1">
    <citation type="submission" date="2014-12" db="EMBL/GenBank/DDBJ databases">
        <title>Insight into the proteome of Arion vulgaris.</title>
        <authorList>
            <person name="Aradska J."/>
            <person name="Bulat T."/>
            <person name="Smidak R."/>
            <person name="Sarate P."/>
            <person name="Gangsoo J."/>
            <person name="Sialana F."/>
            <person name="Bilban M."/>
            <person name="Lubec G."/>
        </authorList>
    </citation>
    <scope>NUCLEOTIDE SEQUENCE</scope>
    <source>
        <tissue evidence="2">Skin</tissue>
    </source>
</reference>
<dbReference type="AlphaFoldDB" id="A0A0B7BXM5"/>
<organism evidence="2">
    <name type="scientific">Arion vulgaris</name>
    <dbReference type="NCBI Taxonomy" id="1028688"/>
    <lineage>
        <taxon>Eukaryota</taxon>
        <taxon>Metazoa</taxon>
        <taxon>Spiralia</taxon>
        <taxon>Lophotrochozoa</taxon>
        <taxon>Mollusca</taxon>
        <taxon>Gastropoda</taxon>
        <taxon>Heterobranchia</taxon>
        <taxon>Euthyneura</taxon>
        <taxon>Panpulmonata</taxon>
        <taxon>Eupulmonata</taxon>
        <taxon>Stylommatophora</taxon>
        <taxon>Helicina</taxon>
        <taxon>Arionoidea</taxon>
        <taxon>Arionidae</taxon>
        <taxon>Arion</taxon>
    </lineage>
</organism>
<dbReference type="EMBL" id="HACG01050863">
    <property type="protein sequence ID" value="CEK97728.1"/>
    <property type="molecule type" value="Transcribed_RNA"/>
</dbReference>
<evidence type="ECO:0000313" key="2">
    <source>
        <dbReference type="EMBL" id="CEK97728.1"/>
    </source>
</evidence>
<feature type="non-terminal residue" evidence="2">
    <location>
        <position position="98"/>
    </location>
</feature>
<name>A0A0B7BXM5_9EUPU</name>
<feature type="non-terminal residue" evidence="2">
    <location>
        <position position="1"/>
    </location>
</feature>
<feature type="compositionally biased region" description="Low complexity" evidence="1">
    <location>
        <begin position="14"/>
        <end position="29"/>
    </location>
</feature>
<protein>
    <submittedName>
        <fullName evidence="2">Uncharacterized protein</fullName>
    </submittedName>
</protein>
<sequence length="98" mass="10872">KRFPRQVELTASLSIDESSQDSVRSSTSSHNESKRKIHAQRKFAQGCSLPGMVSCTPVKFSAPSVKMLSSKVPKTEDFLTFLCLRGSSILPPHLDFFN</sequence>
<proteinExistence type="predicted"/>